<evidence type="ECO:0000313" key="1">
    <source>
        <dbReference type="EMBL" id="KAF3102782.1"/>
    </source>
</evidence>
<dbReference type="Proteomes" id="UP000475325">
    <property type="component" value="Unassembled WGS sequence"/>
</dbReference>
<proteinExistence type="predicted"/>
<evidence type="ECO:0000313" key="2">
    <source>
        <dbReference type="Proteomes" id="UP000475325"/>
    </source>
</evidence>
<evidence type="ECO:0008006" key="3">
    <source>
        <dbReference type="Google" id="ProtNLM"/>
    </source>
</evidence>
<protein>
    <recommendedName>
        <fullName evidence="3">F-box domain-containing protein</fullName>
    </recommendedName>
</protein>
<organism evidence="1 2">
    <name type="scientific">Orbilia oligospora</name>
    <name type="common">Nematode-trapping fungus</name>
    <name type="synonym">Arthrobotrys oligospora</name>
    <dbReference type="NCBI Taxonomy" id="2813651"/>
    <lineage>
        <taxon>Eukaryota</taxon>
        <taxon>Fungi</taxon>
        <taxon>Dikarya</taxon>
        <taxon>Ascomycota</taxon>
        <taxon>Pezizomycotina</taxon>
        <taxon>Orbiliomycetes</taxon>
        <taxon>Orbiliales</taxon>
        <taxon>Orbiliaceae</taxon>
        <taxon>Orbilia</taxon>
    </lineage>
</organism>
<dbReference type="EMBL" id="WIQW01000020">
    <property type="protein sequence ID" value="KAF3102782.1"/>
    <property type="molecule type" value="Genomic_DNA"/>
</dbReference>
<sequence length="428" mass="49676">MNDAVLTKKHELLEQILFAPSPILESLELNLRTRDVISLAGVCQRWRGYLVPGYRDMESKGGVEKIHYDQSHISWHPLLRTIRPCTQTSLQRRHIICKMGLRCWPPLPQGYHNTSVKDSQNRKPKMINPARLVAIFGDRYFSTAITRIHLDGLTKRFGDGGNGPLLEWIFQCKNLVEISFRWCSLVDVEELAREFVEDPEGVYERQYRKKWRERWPSEPLDKMTEAIPPKLKRFLFWGAGRIPSMEYEIGKEPSKGQVIRGALFDKWALKECVSRLIERYQTDVEWCENEVHYRGTGECRLRGKWDMRLHEKVKQRCEVCESIVEAQCIVCDLRNVCDMCLGFVCNRCLKVRSSSDTGTQNQEDISDFNMLQFRCIRFPCEWRGGIHYIHPSCSPSSLVCTNCSALSCGFCPMYLLVSDPLIGGYLYD</sequence>
<comment type="caution">
    <text evidence="1">The sequence shown here is derived from an EMBL/GenBank/DDBJ whole genome shotgun (WGS) entry which is preliminary data.</text>
</comment>
<reference evidence="1 2" key="1">
    <citation type="submission" date="2019-06" db="EMBL/GenBank/DDBJ databases">
        <authorList>
            <person name="Palmer J.M."/>
        </authorList>
    </citation>
    <scope>NUCLEOTIDE SEQUENCE [LARGE SCALE GENOMIC DNA]</scope>
    <source>
        <strain evidence="1 2">TWF102</strain>
    </source>
</reference>
<gene>
    <name evidence="1" type="ORF">TWF102_004438</name>
</gene>
<name>A0A7C8NET6_ORBOL</name>
<accession>A0A7C8NET6</accession>
<dbReference type="AlphaFoldDB" id="A0A7C8NET6"/>